<dbReference type="eggNOG" id="KOG0692">
    <property type="taxonomic scope" value="Eukaryota"/>
</dbReference>
<organism evidence="2">
    <name type="scientific">Grosmannia clavigera (strain kw1407 / UAMH 11150)</name>
    <name type="common">Blue stain fungus</name>
    <name type="synonym">Graphiocladiella clavigera</name>
    <dbReference type="NCBI Taxonomy" id="655863"/>
    <lineage>
        <taxon>Eukaryota</taxon>
        <taxon>Fungi</taxon>
        <taxon>Dikarya</taxon>
        <taxon>Ascomycota</taxon>
        <taxon>Pezizomycotina</taxon>
        <taxon>Sordariomycetes</taxon>
        <taxon>Sordariomycetidae</taxon>
        <taxon>Ophiostomatales</taxon>
        <taxon>Ophiostomataceae</taxon>
        <taxon>Leptographium</taxon>
    </lineage>
</organism>
<dbReference type="InterPro" id="IPR022893">
    <property type="entry name" value="Shikimate_DH_fam"/>
</dbReference>
<gene>
    <name evidence="1" type="ORF">CMQ_3122</name>
</gene>
<dbReference type="Gene3D" id="3.40.50.10860">
    <property type="entry name" value="Leucine Dehydrogenase, chain A, domain 1"/>
    <property type="match status" value="1"/>
</dbReference>
<dbReference type="InterPro" id="IPR013785">
    <property type="entry name" value="Aldolase_TIM"/>
</dbReference>
<evidence type="ECO:0000313" key="2">
    <source>
        <dbReference type="Proteomes" id="UP000007796"/>
    </source>
</evidence>
<dbReference type="GO" id="GO:0009423">
    <property type="term" value="P:chorismate biosynthetic process"/>
    <property type="evidence" value="ECO:0007669"/>
    <property type="project" value="TreeGrafter"/>
</dbReference>
<dbReference type="EMBL" id="GL629769">
    <property type="protein sequence ID" value="EFX03193.1"/>
    <property type="molecule type" value="Genomic_DNA"/>
</dbReference>
<dbReference type="OrthoDB" id="204377at2759"/>
<dbReference type="Gene3D" id="3.40.50.720">
    <property type="entry name" value="NAD(P)-binding Rossmann-like Domain"/>
    <property type="match status" value="1"/>
</dbReference>
<protein>
    <submittedName>
        <fullName evidence="1">Dehydroquinase class 1</fullName>
    </submittedName>
</protein>
<sequence length="527" mass="57309">MDLISARYSTGLKTYIVTLKFPDLEAAVDRLEKISYGGDCWEFRVDLLGPSSVAIPPLDYVRMQLRVLRDLPRKLPILFTVRTVSQGGRFPDDAANEALALMKLAAEQGCEYIDVEMSWPSFVIDGILTVKGAAKIVASFHEFDGSIKWTSQTVRAMCTEADAVGDIIKLCIQSVDINDCLELGLYVRDYQTRTSKPIIAVAMGTSGQLSRFTAPVTFVTHKLIPAPPGSDQLCLSDIHRALHLLGQLPSKRFYFAGPAVTYDSLLSPLFTSASEDLGFPYSTCHLEEVGQDLNALLARPDFGGAYVPSLCNQPIGKYVQSWTPVAEQIGIADTVLISTESGQKVLSGDNTAWMAVLACLKSSGSFVSENSTALVLGVEPRSSAAYYAMERFGIQNVMLVSQDEEAASQICNRFPHISFQIYARLKDVSAALVPGSSLAVFGDETGLESLDGDGLLDQFSGVMVDVGAVVKPASQQARLDRISKWKAYSALDVLQSHADALFRLWTGRNAPRTAADATLSANFKEKR</sequence>
<dbReference type="STRING" id="655863.F0XGK4"/>
<keyword evidence="2" id="KW-1185">Reference proteome</keyword>
<name>F0XGK4_GROCL</name>
<dbReference type="InParanoid" id="F0XGK4"/>
<accession>F0XGK4</accession>
<dbReference type="PANTHER" id="PTHR21089">
    <property type="entry name" value="SHIKIMATE DEHYDROGENASE"/>
    <property type="match status" value="1"/>
</dbReference>
<dbReference type="Proteomes" id="UP000007796">
    <property type="component" value="Unassembled WGS sequence"/>
</dbReference>
<dbReference type="SUPFAM" id="SSF51569">
    <property type="entry name" value="Aldolase"/>
    <property type="match status" value="1"/>
</dbReference>
<dbReference type="RefSeq" id="XP_014172675.1">
    <property type="nucleotide sequence ID" value="XM_014317200.1"/>
</dbReference>
<dbReference type="HOGENOM" id="CLU_008871_1_0_1"/>
<dbReference type="GO" id="GO:0019632">
    <property type="term" value="P:shikimate metabolic process"/>
    <property type="evidence" value="ECO:0007669"/>
    <property type="project" value="TreeGrafter"/>
</dbReference>
<dbReference type="AlphaFoldDB" id="F0XGK4"/>
<dbReference type="GO" id="GO:0003855">
    <property type="term" value="F:3-dehydroquinate dehydratase activity"/>
    <property type="evidence" value="ECO:0007669"/>
    <property type="project" value="InterPro"/>
</dbReference>
<dbReference type="Gene3D" id="3.20.20.70">
    <property type="entry name" value="Aldolase class I"/>
    <property type="match status" value="1"/>
</dbReference>
<dbReference type="GO" id="GO:0004764">
    <property type="term" value="F:shikimate 3-dehydrogenase (NADP+) activity"/>
    <property type="evidence" value="ECO:0007669"/>
    <property type="project" value="InterPro"/>
</dbReference>
<dbReference type="GeneID" id="25976188"/>
<proteinExistence type="predicted"/>
<reference evidence="1 2" key="1">
    <citation type="journal article" date="2011" name="Proc. Natl. Acad. Sci. U.S.A.">
        <title>Genome and transcriptome analyses of the mountain pine beetle-fungal symbiont Grosmannia clavigera, a lodgepole pine pathogen.</title>
        <authorList>
            <person name="DiGuistini S."/>
            <person name="Wang Y."/>
            <person name="Liao N.Y."/>
            <person name="Taylor G."/>
            <person name="Tanguay P."/>
            <person name="Feau N."/>
            <person name="Henrissat B."/>
            <person name="Chan S.K."/>
            <person name="Hesse-Orce U."/>
            <person name="Alamouti S.M."/>
            <person name="Tsui C.K.M."/>
            <person name="Docking R.T."/>
            <person name="Levasseur A."/>
            <person name="Haridas S."/>
            <person name="Robertson G."/>
            <person name="Birol I."/>
            <person name="Holt R.A."/>
            <person name="Marra M.A."/>
            <person name="Hamelin R.C."/>
            <person name="Hirst M."/>
            <person name="Jones S.J.M."/>
            <person name="Bohlmann J."/>
            <person name="Breuil C."/>
        </authorList>
    </citation>
    <scope>NUCLEOTIDE SEQUENCE [LARGE SCALE GENOMIC DNA]</scope>
    <source>
        <strain evidence="2">kw1407 / UAMH 11150</strain>
    </source>
</reference>
<evidence type="ECO:0000313" key="1">
    <source>
        <dbReference type="EMBL" id="EFX03193.1"/>
    </source>
</evidence>
<dbReference type="PANTHER" id="PTHR21089:SF1">
    <property type="entry name" value="BIFUNCTIONAL 3-DEHYDROQUINATE DEHYDRATASE_SHIKIMATE DEHYDROGENASE, CHLOROPLASTIC"/>
    <property type="match status" value="1"/>
</dbReference>
<dbReference type="InterPro" id="IPR001381">
    <property type="entry name" value="DHquinase_I"/>
</dbReference>
<dbReference type="Pfam" id="PF01487">
    <property type="entry name" value="DHquinase_I"/>
    <property type="match status" value="1"/>
</dbReference>
<dbReference type="CDD" id="cd00502">
    <property type="entry name" value="DHQase_I"/>
    <property type="match status" value="1"/>
</dbReference>